<dbReference type="Proteomes" id="UP001234297">
    <property type="component" value="Chromosome 7"/>
</dbReference>
<keyword evidence="2" id="KW-1185">Reference proteome</keyword>
<proteinExistence type="predicted"/>
<comment type="caution">
    <text evidence="1">The sequence shown here is derived from an EMBL/GenBank/DDBJ whole genome shotgun (WGS) entry which is preliminary data.</text>
</comment>
<accession>A0ACC2LC60</accession>
<organism evidence="1 2">
    <name type="scientific">Persea americana</name>
    <name type="common">Avocado</name>
    <dbReference type="NCBI Taxonomy" id="3435"/>
    <lineage>
        <taxon>Eukaryota</taxon>
        <taxon>Viridiplantae</taxon>
        <taxon>Streptophyta</taxon>
        <taxon>Embryophyta</taxon>
        <taxon>Tracheophyta</taxon>
        <taxon>Spermatophyta</taxon>
        <taxon>Magnoliopsida</taxon>
        <taxon>Magnoliidae</taxon>
        <taxon>Laurales</taxon>
        <taxon>Lauraceae</taxon>
        <taxon>Persea</taxon>
    </lineage>
</organism>
<sequence>MRLVSSPTHVATVSQRCSREEQLDVGVAIPINMYLHRYATEDNSKADLEHWTATYNKQDQELSNTMKGLDDPKHNM</sequence>
<dbReference type="EMBL" id="CM056815">
    <property type="protein sequence ID" value="KAJ8630673.1"/>
    <property type="molecule type" value="Genomic_DNA"/>
</dbReference>
<gene>
    <name evidence="1" type="ORF">MRB53_023996</name>
</gene>
<evidence type="ECO:0000313" key="1">
    <source>
        <dbReference type="EMBL" id="KAJ8630673.1"/>
    </source>
</evidence>
<protein>
    <submittedName>
        <fullName evidence="1">Uncharacterized protein</fullName>
    </submittedName>
</protein>
<name>A0ACC2LC60_PERAE</name>
<evidence type="ECO:0000313" key="2">
    <source>
        <dbReference type="Proteomes" id="UP001234297"/>
    </source>
</evidence>
<reference evidence="1 2" key="1">
    <citation type="journal article" date="2022" name="Hortic Res">
        <title>A haplotype resolved chromosomal level avocado genome allows analysis of novel avocado genes.</title>
        <authorList>
            <person name="Nath O."/>
            <person name="Fletcher S.J."/>
            <person name="Hayward A."/>
            <person name="Shaw L.M."/>
            <person name="Masouleh A.K."/>
            <person name="Furtado A."/>
            <person name="Henry R.J."/>
            <person name="Mitter N."/>
        </authorList>
    </citation>
    <scope>NUCLEOTIDE SEQUENCE [LARGE SCALE GENOMIC DNA]</scope>
    <source>
        <strain evidence="2">cv. Hass</strain>
    </source>
</reference>